<gene>
    <name evidence="4" type="ORF">TGAM01_v205127</name>
</gene>
<feature type="compositionally biased region" description="Pro residues" evidence="3">
    <location>
        <begin position="127"/>
        <end position="138"/>
    </location>
</feature>
<dbReference type="RefSeq" id="XP_024405712.1">
    <property type="nucleotide sequence ID" value="XM_024549580.1"/>
</dbReference>
<dbReference type="GO" id="GO:0016586">
    <property type="term" value="C:RSC-type complex"/>
    <property type="evidence" value="ECO:0007669"/>
    <property type="project" value="TreeGrafter"/>
</dbReference>
<feature type="compositionally biased region" description="Low complexity" evidence="3">
    <location>
        <begin position="139"/>
        <end position="177"/>
    </location>
</feature>
<feature type="region of interest" description="Disordered" evidence="3">
    <location>
        <begin position="471"/>
        <end position="506"/>
    </location>
</feature>
<accession>A0A2P4ZPH2</accession>
<dbReference type="Pfam" id="PF08624">
    <property type="entry name" value="CRC_subunit"/>
    <property type="match status" value="1"/>
</dbReference>
<feature type="compositionally biased region" description="Polar residues" evidence="3">
    <location>
        <begin position="567"/>
        <end position="586"/>
    </location>
</feature>
<feature type="compositionally biased region" description="Polar residues" evidence="3">
    <location>
        <begin position="617"/>
        <end position="641"/>
    </location>
</feature>
<feature type="region of interest" description="Disordered" evidence="3">
    <location>
        <begin position="558"/>
        <end position="688"/>
    </location>
</feature>
<dbReference type="STRING" id="398673.A0A2P4ZPH2"/>
<dbReference type="PANTHER" id="PTHR22597">
    <property type="entry name" value="POLYCOMB GROUP PROTEIN"/>
    <property type="match status" value="1"/>
</dbReference>
<evidence type="ECO:0000256" key="3">
    <source>
        <dbReference type="SAM" id="MobiDB-lite"/>
    </source>
</evidence>
<reference evidence="4 5" key="1">
    <citation type="journal article" date="2016" name="Genome Announc.">
        <title>Draft Whole-Genome Sequence of Trichoderma gamsii T6085, a Promising Biocontrol Agent of Fusarium Head Blight on Wheat.</title>
        <authorList>
            <person name="Baroncelli R."/>
            <person name="Zapparata A."/>
            <person name="Piaggeschi G."/>
            <person name="Sarrocco S."/>
            <person name="Vannacci G."/>
        </authorList>
    </citation>
    <scope>NUCLEOTIDE SEQUENCE [LARGE SCALE GENOMIC DNA]</scope>
    <source>
        <strain evidence="4 5">T6085</strain>
    </source>
</reference>
<dbReference type="InterPro" id="IPR013933">
    <property type="entry name" value="CRC_Rsc7/Swp82"/>
</dbReference>
<feature type="compositionally biased region" description="Low complexity" evidence="3">
    <location>
        <begin position="471"/>
        <end position="489"/>
    </location>
</feature>
<feature type="compositionally biased region" description="Polar residues" evidence="3">
    <location>
        <begin position="491"/>
        <end position="502"/>
    </location>
</feature>
<evidence type="ECO:0000313" key="5">
    <source>
        <dbReference type="Proteomes" id="UP000054821"/>
    </source>
</evidence>
<name>A0A2P4ZPH2_9HYPO</name>
<protein>
    <recommendedName>
        <fullName evidence="6">Chromatin structure-remodeling complex protein RSC7</fullName>
    </recommendedName>
</protein>
<proteinExistence type="predicted"/>
<evidence type="ECO:0000256" key="2">
    <source>
        <dbReference type="ARBA" id="ARBA00023163"/>
    </source>
</evidence>
<feature type="compositionally biased region" description="Low complexity" evidence="3">
    <location>
        <begin position="587"/>
        <end position="613"/>
    </location>
</feature>
<keyword evidence="2" id="KW-0804">Transcription</keyword>
<dbReference type="AlphaFoldDB" id="A0A2P4ZPH2"/>
<evidence type="ECO:0008006" key="6">
    <source>
        <dbReference type="Google" id="ProtNLM"/>
    </source>
</evidence>
<evidence type="ECO:0000256" key="1">
    <source>
        <dbReference type="ARBA" id="ARBA00023015"/>
    </source>
</evidence>
<keyword evidence="1" id="KW-0805">Transcription regulation</keyword>
<feature type="region of interest" description="Disordered" evidence="3">
    <location>
        <begin position="78"/>
        <end position="188"/>
    </location>
</feature>
<dbReference type="EMBL" id="JPDN02000015">
    <property type="protein sequence ID" value="PON26183.1"/>
    <property type="molecule type" value="Genomic_DNA"/>
</dbReference>
<keyword evidence="5" id="KW-1185">Reference proteome</keyword>
<dbReference type="GeneID" id="29988802"/>
<comment type="caution">
    <text evidence="4">The sequence shown here is derived from an EMBL/GenBank/DDBJ whole genome shotgun (WGS) entry which is preliminary data.</text>
</comment>
<evidence type="ECO:0000313" key="4">
    <source>
        <dbReference type="EMBL" id="PON26183.1"/>
    </source>
</evidence>
<sequence>MEANHLQVELVLSAPRPSSELRQPNYFTTRRRRRCCCRHRRCWLGFLAMYSAQPTGADGATINPAALNSDLAIAPLRGVKRNRSPDPLDSYRPGDDGNRQFQPKRSRPMKARATGSISEGPGQAPGGPVPQAIPPPQAPQSQNPAMPTQAAPAYSAPQAQMPPKTTPTKTTLKALPTVRDHTTDQLNATGDEYIPRETDEFGEKKVMPNGALLGNRQYRCRTFLVPNRGDKLFMLATECARVLGYRDSYLLFNKNRSLYKIIASQAEKDDLVQQEILPFSYRSRQIAIVTARSMFRQFGSRVIENGRRVRDDYWETKARKQGFTEADPAGEKRPGAAKAREAAEAAAQNNVLMGNPHTEIVYNNTPGPYPGAPQTHLVPGMIGAPGNATRMPALTIGPDLSDNRSRDYGGIVKGGPRQEITGPPYQDQTRPSPLMEIHSQANHAADYNRSVNQQRDMRDNYLQRIWRQPHEQPAQPALAQQPVAAPADASIPTSRPSNSPHTTAAGIAQPGVVSSQSPQMMMTAAPYSQSINAQSALGQAPIRGMAPLPLTTKLSIREPTPAAGSTGALNPSTAGYSYQQPSQAMWSQSPPTAQTSYSSYTTQPQPQHPSQSPASHLRQTGAGQMQPGMQFSGMGSMQYSAGQGMYTADQTPRQYLPQTTPSAQSASQQAWSGQQHSQPQQWWTQQQQ</sequence>
<dbReference type="PANTHER" id="PTHR22597:SF5">
    <property type="entry name" value="LOCALIZATION PROTEIN, PUTATIVE (AFU_ORTHOLOGUE AFUA_1G10600)-RELATED"/>
    <property type="match status" value="1"/>
</dbReference>
<feature type="compositionally biased region" description="Low complexity" evidence="3">
    <location>
        <begin position="657"/>
        <end position="688"/>
    </location>
</feature>
<dbReference type="GO" id="GO:0031490">
    <property type="term" value="F:chromatin DNA binding"/>
    <property type="evidence" value="ECO:0007669"/>
    <property type="project" value="TreeGrafter"/>
</dbReference>
<organism evidence="4 5">
    <name type="scientific">Trichoderma gamsii</name>
    <dbReference type="NCBI Taxonomy" id="398673"/>
    <lineage>
        <taxon>Eukaryota</taxon>
        <taxon>Fungi</taxon>
        <taxon>Dikarya</taxon>
        <taxon>Ascomycota</taxon>
        <taxon>Pezizomycotina</taxon>
        <taxon>Sordariomycetes</taxon>
        <taxon>Hypocreomycetidae</taxon>
        <taxon>Hypocreales</taxon>
        <taxon>Hypocreaceae</taxon>
        <taxon>Trichoderma</taxon>
    </lineage>
</organism>
<dbReference type="Proteomes" id="UP000054821">
    <property type="component" value="Unassembled WGS sequence"/>
</dbReference>